<dbReference type="Proteomes" id="UP000239757">
    <property type="component" value="Unassembled WGS sequence"/>
</dbReference>
<reference evidence="1 2" key="1">
    <citation type="submission" date="2015-01" db="EMBL/GenBank/DDBJ databases">
        <title>Genome of allotetraploid Gossypium barbadense reveals genomic plasticity and fiber elongation in cotton evolution.</title>
        <authorList>
            <person name="Chen X."/>
            <person name="Liu X."/>
            <person name="Zhao B."/>
            <person name="Zheng H."/>
            <person name="Hu Y."/>
            <person name="Lu G."/>
            <person name="Yang C."/>
            <person name="Chen J."/>
            <person name="Shan C."/>
            <person name="Zhang L."/>
            <person name="Zhou Y."/>
            <person name="Wang L."/>
            <person name="Guo W."/>
            <person name="Bai Y."/>
            <person name="Ruan J."/>
            <person name="Shangguan X."/>
            <person name="Mao Y."/>
            <person name="Jiang J."/>
            <person name="Zhu Y."/>
            <person name="Lei J."/>
            <person name="Kang H."/>
            <person name="Chen S."/>
            <person name="He X."/>
            <person name="Wang R."/>
            <person name="Wang Y."/>
            <person name="Chen J."/>
            <person name="Wang L."/>
            <person name="Yu S."/>
            <person name="Wang B."/>
            <person name="Wei J."/>
            <person name="Song S."/>
            <person name="Lu X."/>
            <person name="Gao Z."/>
            <person name="Gu W."/>
            <person name="Deng X."/>
            <person name="Ma D."/>
            <person name="Wang S."/>
            <person name="Liang W."/>
            <person name="Fang L."/>
            <person name="Cai C."/>
            <person name="Zhu X."/>
            <person name="Zhou B."/>
            <person name="Zhang Y."/>
            <person name="Chen Z."/>
            <person name="Xu S."/>
            <person name="Zhu R."/>
            <person name="Wang S."/>
            <person name="Zhang T."/>
            <person name="Zhao G."/>
        </authorList>
    </citation>
    <scope>NUCLEOTIDE SEQUENCE [LARGE SCALE GENOMIC DNA]</scope>
    <source>
        <strain evidence="2">cv. Xinhai21</strain>
        <tissue evidence="1">Leaf</tissue>
    </source>
</reference>
<sequence>MGGGTMHIDFPKIQFNSSSTTLSAVSSSSSHNLNLSVPSNYASPLRPSSSSSCQNEICKKLEAVDGNENKIGTGSFNNFILGPVPSKPEVENALAALHIFKKKTSICECNLMPNVTFVARVIDLPWEMDVTEKWRYKEGALQKLGFGLSKQNQTFDYGKLASRTMGGGTMHIDFPKIQFNSSSTTLSAVSSSSSHNLNLSVPSNYASPLRPSSSSSCQNEICKKLEAVDGNENKIGTGSFNNFILGPVPSKPEVENALAALHSYIHGISSSTPEFKWLKPLLDSCHSRGLLCHGLGRVYDGLTLLLTEPSVKRLVVSISSDKAVWDAIKNNELVRKLLDLPLPAVENGRPGNSSGEAEPDNDILQWILDFAKAKVSELVLKFQSLLNEVFRSGKREKPNEETRGQLEEEIRSSLILSIVILLIVIVARVQTV</sequence>
<proteinExistence type="predicted"/>
<dbReference type="EMBL" id="KZ664084">
    <property type="protein sequence ID" value="PPS07947.1"/>
    <property type="molecule type" value="Genomic_DNA"/>
</dbReference>
<dbReference type="OrthoDB" id="737041at2759"/>
<evidence type="ECO:0000313" key="2">
    <source>
        <dbReference type="Proteomes" id="UP000239757"/>
    </source>
</evidence>
<name>A0A2P5XX85_GOSBA</name>
<protein>
    <submittedName>
        <fullName evidence="1">Uncharacterized protein</fullName>
    </submittedName>
</protein>
<dbReference type="PANTHER" id="PTHR33625:SF2">
    <property type="entry name" value="POST-SET DOMAIN-CONTAINING PROTEIN"/>
    <property type="match status" value="1"/>
</dbReference>
<dbReference type="AlphaFoldDB" id="A0A2P5XX85"/>
<dbReference type="PANTHER" id="PTHR33625">
    <property type="entry name" value="OS08G0179900 PROTEIN"/>
    <property type="match status" value="1"/>
</dbReference>
<gene>
    <name evidence="1" type="ORF">GOBAR_AA12688</name>
</gene>
<organism evidence="1 2">
    <name type="scientific">Gossypium barbadense</name>
    <name type="common">Sea Island cotton</name>
    <name type="synonym">Hibiscus barbadensis</name>
    <dbReference type="NCBI Taxonomy" id="3634"/>
    <lineage>
        <taxon>Eukaryota</taxon>
        <taxon>Viridiplantae</taxon>
        <taxon>Streptophyta</taxon>
        <taxon>Embryophyta</taxon>
        <taxon>Tracheophyta</taxon>
        <taxon>Spermatophyta</taxon>
        <taxon>Magnoliopsida</taxon>
        <taxon>eudicotyledons</taxon>
        <taxon>Gunneridae</taxon>
        <taxon>Pentapetalae</taxon>
        <taxon>rosids</taxon>
        <taxon>malvids</taxon>
        <taxon>Malvales</taxon>
        <taxon>Malvaceae</taxon>
        <taxon>Malvoideae</taxon>
        <taxon>Gossypium</taxon>
    </lineage>
</organism>
<accession>A0A2P5XX85</accession>
<evidence type="ECO:0000313" key="1">
    <source>
        <dbReference type="EMBL" id="PPS07947.1"/>
    </source>
</evidence>